<evidence type="ECO:0000313" key="9">
    <source>
        <dbReference type="Proteomes" id="UP001379533"/>
    </source>
</evidence>
<dbReference type="Proteomes" id="UP001379533">
    <property type="component" value="Chromosome"/>
</dbReference>
<dbReference type="InterPro" id="IPR014030">
    <property type="entry name" value="Ketoacyl_synth_N"/>
</dbReference>
<dbReference type="Pfam" id="PF00698">
    <property type="entry name" value="Acyl_transf_1"/>
    <property type="match status" value="4"/>
</dbReference>
<dbReference type="PANTHER" id="PTHR43775:SF51">
    <property type="entry name" value="INACTIVE PHENOLPHTHIOCEROL SYNTHESIS POLYKETIDE SYNTHASE TYPE I PKS1-RELATED"/>
    <property type="match status" value="1"/>
</dbReference>
<keyword evidence="2" id="KW-0597">Phosphoprotein</keyword>
<feature type="region of interest" description="C-terminal hotdog fold" evidence="4">
    <location>
        <begin position="5627"/>
        <end position="5782"/>
    </location>
</feature>
<dbReference type="Gene3D" id="6.10.140.1830">
    <property type="match status" value="2"/>
</dbReference>
<dbReference type="InterPro" id="IPR036736">
    <property type="entry name" value="ACP-like_sf"/>
</dbReference>
<dbReference type="InterPro" id="IPR055123">
    <property type="entry name" value="SpnB-like_Rossmann"/>
</dbReference>
<feature type="domain" description="Carrier" evidence="5">
    <location>
        <begin position="3004"/>
        <end position="3082"/>
    </location>
</feature>
<dbReference type="InterPro" id="IPR041618">
    <property type="entry name" value="PKS_DE"/>
</dbReference>
<dbReference type="Pfam" id="PF16197">
    <property type="entry name" value="KAsynt_C_assoc"/>
    <property type="match status" value="2"/>
</dbReference>
<dbReference type="InterPro" id="IPR050091">
    <property type="entry name" value="PKS_NRPS_Biosynth_Enz"/>
</dbReference>
<proteinExistence type="predicted"/>
<feature type="domain" description="PKS/mFAS DH" evidence="7">
    <location>
        <begin position="5488"/>
        <end position="5782"/>
    </location>
</feature>
<feature type="domain" description="Carrier" evidence="5">
    <location>
        <begin position="4502"/>
        <end position="4577"/>
    </location>
</feature>
<evidence type="ECO:0000256" key="2">
    <source>
        <dbReference type="ARBA" id="ARBA00022553"/>
    </source>
</evidence>
<feature type="domain" description="Ketosynthase family 3 (KS3)" evidence="6">
    <location>
        <begin position="35"/>
        <end position="459"/>
    </location>
</feature>
<dbReference type="CDD" id="cd08956">
    <property type="entry name" value="KR_3_FAS_SDR_x"/>
    <property type="match status" value="1"/>
</dbReference>
<dbReference type="SUPFAM" id="SSF51735">
    <property type="entry name" value="NAD(P)-binding Rossmann-fold domains"/>
    <property type="match status" value="8"/>
</dbReference>
<dbReference type="PROSITE" id="PS52004">
    <property type="entry name" value="KS3_2"/>
    <property type="match status" value="4"/>
</dbReference>
<dbReference type="InterPro" id="IPR049551">
    <property type="entry name" value="PKS_DH_C"/>
</dbReference>
<dbReference type="InterPro" id="IPR032821">
    <property type="entry name" value="PKS_assoc"/>
</dbReference>
<dbReference type="InterPro" id="IPR014043">
    <property type="entry name" value="Acyl_transferase_dom"/>
</dbReference>
<dbReference type="PANTHER" id="PTHR43775">
    <property type="entry name" value="FATTY ACID SYNTHASE"/>
    <property type="match status" value="1"/>
</dbReference>
<dbReference type="CDD" id="cd08952">
    <property type="entry name" value="KR_1_SDR_x"/>
    <property type="match status" value="3"/>
</dbReference>
<dbReference type="Pfam" id="PF22621">
    <property type="entry name" value="CurL-like_PKS_C"/>
    <property type="match status" value="2"/>
</dbReference>
<dbReference type="PROSITE" id="PS50075">
    <property type="entry name" value="CARRIER"/>
    <property type="match status" value="4"/>
</dbReference>
<feature type="domain" description="Carrier" evidence="5">
    <location>
        <begin position="1479"/>
        <end position="1554"/>
    </location>
</feature>
<feature type="active site" description="Proton donor; for dehydratase activity" evidence="4">
    <location>
        <position position="5687"/>
    </location>
</feature>
<dbReference type="Pfam" id="PF14765">
    <property type="entry name" value="PS-DH"/>
    <property type="match status" value="1"/>
</dbReference>
<sequence length="6434" mass="682641">MSVVREEKLAGYVKRLTHELHAAETHVRKLEEKLHEPIAIVSMACRYPGGVTKPEELWQLVEEGRDAITSFPDNRGWDLESLYDPDPDASGKSYVREGGFLHDADRFDPAFFGISPRETLAIDPQQRLLLETTWESLERAGIDPVALRGSQTGVFVGVMYNDYSQLDAPEDLEGYAGMGSAGSIASGRIAYAFGWHGPTVTVDTACSSSLVAVHLACQALRQNECSLALAGGVTVMATPGAFIVFSRQRGLATDARCKSFAAEADGTIWSEGVGLLLLERLSDAKRNGHPIAGIVRGSAVNQDGQSQGLTAPNGPAQESVIRRALENAQLEPRDIDAIEAHGTGTSLGDPIEAQALLATYGHAHSQEKPLWLGSLKSNLGHTQAAAGVAGIIKMVLAMKHGVLPKTLHAENPSAHIDWSSGAMRLLQAPAPWLAGSETRRAAVSSFGVSGTNAHVILEEVPRSAPAEAETPANAAAMPAVPVMLSAKGEVALRAQAAVLRGYLWAHPELSLTDVAYSLATSRAHLEDRAVIVAGERAALMTALDALAADDGAAAHAVIGRMAHAGKLALLFTGQGSQRPGMARGLYDAFPVFREAFDAIDERLARELGEERLLRDIVFAAEGTEEAALLDRTVFAQSGLFALEVALFRLLESWGLIPDLLAGHSIGELSAAHVSGVLSLDDACTLVGARARLMQALPSRGAMIGVRATEGEVLALLADHPGADIAAVNGPESTVVSGVREAVEAMAKHFEAAGRKTVRLRVSHAFHSVEMDGMLEAFAAVARTLTYHAPRIPIVSNVTGRIASEGELGSPEYWVRHVRQTVRFLDSVRVLCAEGVTTFLELGPHGVLSALAREGAPEETQAAFVPALRKDRADVEALLGAIGELHTRGLSLDWPAFFRPANPRRVDLPTYAFQRERFWLASKPARGDIAELGAPEKEFWGVVESGDIEALSGALQVEDDGHRNAIAALLPRLSQWRRRQQERGILEGWRYRVVWKTLARSESAHEPLGAWLLIVPARFDEDVATVQRALVEHGASVHVVTVSEEHVDRAALAATLREHAGDWRGVLSLLSLDEMPLPGHEHVPAGLGLTLSLVQALGDAGIEAPLWLLTCGAATRPVASMVWGLGRVVGLEHPSRWGGLVDIDGALDAAALESLAAVLRGLGDEDQLTLRDGQILARRLVRAPSDEGTAPSAFAARGAVLITGGTGALGGHVARWFAEHGAEHLMLVSRRGPGAPGAEELQKELADRGIGVTIAACDVSDRTAVDALLGELRARGIPLRNVVHTGGVARELALGATSLDDLAESLAGKAHGAQHLHDALKDEPLDTFVLFSSGAGVWGGGGQGAYAAANAYLDALAEHRRAHGLPATSIAWGAWAGGGMVDARAAAEFRRRGLPPMSPALALTALGHALAQRETQLTVADIEWARFAPAFAASRVRPLLHDLADARRALEAAGDAPDRMFAESELVTKLRPLSPEQRLRHLVAMVQAESAAVLGHADASRVDARKGFFDAGLDSLTAVELRQRLQKATGIKLKATVTFDHPTPERLGAHLRDALAPALGEAVAQEQTARARASSDEPVAIVGMALRLPGGANDAESFWKLLEEGRDAVGPIPSSRWDSSAIYDPDPETPNKSYVREAAMLDGVDLFDAAFFGISPREAKYVDPQHRLLLETSWQALERANIVPASLRDSRTGVFVGVASGDYLSPYAGTEELEAYAIQGSHSSFAAGRLAFTLGLQGPALSVDTACSSSLVALHLACQALRRGECELALAAGVQVMSSPESFVVLSRARALAADGRSKTFSANADGYGRGEGVVVLALERLGDARARGRQVLAVVRGSATNHDGASSGITVPNGAAQEKVLRAALRDAGLGPNDVDVVECHGTGTSLGDPIEVQAVAAVYGLGRSASNPLRVGTVKTNVGHLESAAGLAGVAKMVVSLQHEALPATLHTSPRNPHLEWDTLGVEVVDGLRSWPRNDGGRPRRAGVSAFGLSGTNAHVILEEAPQTEAEKPTAVASVASVASVAFPVLLSGRSAEALHAQAAQLAEHLAAHPELTLAEVAHALATSRTHFEHRASFVVRDRHGLNESLGSLVRGGVSSTQSGAGKLAFLFTGQGSQRAGMGRALYEAFPTFRAALDAACTLIDRELAAQGPSLREVLFAAESTLLDRTMYAQTALFALEVALFRLVESWGIEPDLLLGHSIGELVAAHVAGVLSLEDACKLVGARARLMQALREDGAMVTVRATEDEVRAALRGPGACIAAVNASDSTVVSGDEDAVLELAKHFEALGRKTTRLRVSHAFHSHHMDGMLQAFGRVARSLTYHAPRIAIVSNVTGAVARKDELCSWEYWVRHVREAVLFAQGIRTLEREGVRTFLELGPHGVLSALGQDVLGGDDGTDFVAMLRNGRDEVETLSAAIAALHDRGQDVGWGAFFAPLGARRIELPTYAFQRERFWLDAPKKAPAIQGTDDTEFWTAVERGDARSLGDALQVEDEAHRSALAELLPRLSQWRRRRQQESTIDGWRYRIVWKPLDRGETIPLAGTWLLVVPARLADDPGVDALRAALIERGASVVTVTDDAVDRKVLEAALQQAPRELDGVLSLLALDETPLADRVPVGLALTVALVQALGDAGIGAPLWLLTRGAVAPQAPERATVERPLQSMIWGLGRVVGLEHPERWGGIVDAGDALDAKVLDVLAASARTGENQLALRNGSVYARRLVRAPGTEPASAQAFAMRGTVLITGGTGALGGHVARWFAARGAEHVLLVSRRGPDAPGAADLQAELGALGVRVTLASCDASDRSSLEAVLASIPAEYPLTVVVHAAGTLDDGLLGSLTPERLAFVVRAKVDAAVHLDALTQAHPVSAFILFSSVSGVIGSPGQANYAAANAFLDALAEHRRARGLPATSVAWGAWAGGGMLNERAAAEVRRRGMSPMDPSLAMAALGRALERDETNLTVADIAWARAGAALAAPLFRDLPDARREASSASAQASEGELLARLRSLPADEQLRHLVTLVQSETAAVLGHGEPAKLDVHKGFFDLGLDSLTALELRRRLQKATGVKLPKTLTFDHPTPEHVARLLLGGVEAHVRSARPVVLVSGNEPVAIVGMALRLPGGADDAQTFWKLLEEGRDTVGPIPESRWDNLAVYDPNPEAPNKSYVREAAMLDGVDLFDAAFFGISPREAKYVDPQHRLLLEASWEALERASIVPGSLKDSRTGVFVGVGAGEYTPPQDSPEEVYAIQGTRSSFAAGRLAFTLGLQGPALSLDTACSSSLVALHLACQALRRGECDLALAAGVQVMAAPEAFVALSRVRALSPDGRSKTFSANADGYGRGEGVVVLALERQADARARGHHVLALVRGSATNHDGASSGITVPNGTSQQKVLRAALGDAGLEPRDVDVVECHGTGTALGDPIEVQALAAVYGEGRSAERPLLLGAVKTNVGHLEAAAGLVGVAKMLVSLQHGHLPATLHTTPRNPNVEWDALPIRIVDALRPWPRPEDGSPRRAAISSFGLSGTNAHVIVEEDLTPAPVAPEARPDMPVVPVLVSGKSEAAVHAQAARLLEHVIAHPDLDVRDVAHSLSTTRSHFEHRAAFIATDRAELTGGLEAFVRGLPHPRAVMARSSEGGRLAVLFTGQGSQRAGMGRELYEAFPVFRDTLDAICAHLDRELGERLQAVLFAEGERLDETLFTQTALFALEVALYRLLESWGVRADVLLGHSIGELVAAHVAGVFSLEDACTLVAARARLMQALPRGGAMVTVQASEQEVLEVLARITGACIAGLNAPMSTVISGDEAAVQSIARDFAARGRKVTPLRVSHAFHSQHMDGMLEAFGQVARRLTYSPPRIPIVSNVTGKVVSEHELGSWEYWTKQVRETVRFSDGIRTLHAEGVRTFLELGPHGVLSALGRESLTGDAAEETAFLTVLRKDRKEPETLGLALGSLHGRGQRIDWSAFFAPWSAQLAELPTYAFQRERFWFDVDRTARKGETADLWDAVEALQLEGDDDRAALATLLPKLSSWRRRRQEQSTVDGWRYRVIWKRAAKRATVSLSGQWLLVVSPASDALVAALSEVLGTVNVLEVSDTAPLAEQLRAADVANMRGVLSLLALDEAAGLGRTLSLVQALAELGNTAPLWLLTQGAVSVGASDRLEHPTQSMAWGFGRVVGLEYPAMWGGLVDLDEAGTWKQTLGAVLDGGDEDQVALRGGDIHVRRLVRAPRSRAATTEKPVRGAVLITGGTGALGAHVARWYAERGAEHIVLVSRRGADAPGANALNGELEARGVRVTLAACDVAKKADIAQLLNELDAQGIALRSVVHAGGVAQEKPLAATTPSDLDEALAGKVHGAQHLHELLGERPLDAFVLFSSAASVWGGGRQSAYSAANAYLDALAEHRRAHGLPATAIAWGAWAGGGMADARALVELGRRGMSALPPALAMTAFGQALDDDETNLTVVDLDWARFAPAFAAARVRPLLHDLPEARAAIDAAPATEADNAIVHALRPLTPAERLRHLVAVVRTELGAVLGHADASRIDPRTGFFDLGLNSLTAVELRQRLQKAIGIPLPATITFDHPTPERAALYVRDTLAPALGETVVRTQETRARVSSDEPVAIVGMALRLPGGATDAESFWRVLEQGTDTVGPIPENRWDATMYDPDPEAPNKSYVREAATLEDVDLFDASFFGISPREAKFVDPQHRLLLETSWQALERAGIVPGALKDSQTGVFIGIGAGDYPSVQGGAEEAEAYALQGTALSFAAGRLAFTLGLQGPALSVDTACSSSLVALHLACQALRRGECELALAAGVNVMASAEAFVLLSRTRALAADGRSKTFSAHANGYGRGEGVVVLALERLADARARGHEVLALVRGSATNHDGASSGITVPNGTAQQKVLRAALHDAGIGPKDVDVVECHGTGTSLGDPIEVQALAAVYGEGRSSERPLRIGALKTNVGHLEAASGLAGVAKMVVSLQHGHLPATLHTTPRNPHVEWAALPVHVVDALQPWARHEDGTPRRAGVSSFGLSGTNAHVILEEAPVQATPALEGPKAGTPVPVLLSAKSEAALRAQAARLGEHLAAHPELGLEDIAYSLATSRTHFEHRAALVAADRTELASALASLGQGGASLRPSTGRLAVLFTGQGSQRAGMGRALYDAFPLFRETLDALCRELDRELGADRPLRDVMFAAEETDDAALLDQTAFTQTALFALEVALFRLVESWGIVPDLLLGHSIGELVAAHVAGVLSLEDACKLVGARARLMQVLPGKGAMFGVQATEDEVLPLLGGADIAALNGPSSTIVSGDESAVERIAKHFEALGRKTTRLRVSHAFHSAQMDGMLEEFARVAGGLTYHPPRIPIVSNVTGRLAEAGELGSAEYWVKHVRRAVRFVDGVRTLREERVTTFLELGPHAVLSALGQETASGDGHEASIFVPSLRKGRPEIATLMAAVGSLHGRGQAVDWAAFFAPSQPRRVALPTYAFQGERFWRTVSKPSSTALGEPASRYFLAGRKLDLPDGSVLHTVEIGPAFQTYLRDHIVYGRVVVPGAFVLAVFLAVAESHWPEQPVELRDVEFVRAMTFEQPTEFALAHVQLTPANDGSSGFFATIASQREGVWVTHARGRIGPVASGQLQPAAPLPDYPADRPSISFPQVVEHFHVRGMDWGPQWGWLRRATVLRDGVGLAYLEVPPGVQVGDAPLHGGLIDNGFGMGAVFSLLGDGVLDTENGSPIVQVPFSVDRFVWRGRSLTPSWSEFVIRSDRAQSRLDDLAVADISFWSEGGEQVAHIEGISLRKAPADQFLRNQATNLYAVTWGEHAPASSSTTPTWALVGPDALGLEATFAASPTWQGRHADLGALANAPDAVVATFVVESDDTVEAAHDAATRALSLVQAWLADARLAAGRLVIVTRSAMAVQPAENVPGFALGTLWGMVRSAQAENPDRRILLIDTDGSPESRAALPAALEVTENQLALREGRRLLPRLARVARTSQSMARPLDPEGTVLITGGTGSLGALVARHLVRTHGVKHLLLTSRQGLAADGAEALQRELTEAGATVTIAACDASRREALEGLLASVAAAHPLTAVVHVAGVLDDGVIGSLTPERLHAVLRAKVDAATHLHQLTQRQDLAAFVLFSSISGVFGGAGQANYAAANAFLDALAQHRQARGLTALSLDWGYWAQKSALTAHLTDADLRRMERGGLRALSSLEGLALLDAALTRSDAALVAANFDTKALRARVDALPPLFQDLVRGQDPRPASVNTAESSAAVQSLKQRLFAQPPAERERTLLEIVRNDIAPILGMTSPSALEANRPLSELGLDSLMAVELRNTLGRRVGVTLPATLAFDYPTPAGLVQYLLSDALNVSGAESEQNGSKAKIGDAEIRNVMQSIPLERLREAGLVDVLLRLANVPNHEDNGASKNAAPAISAMTTNELVKLALDASADNFDDEESALYE</sequence>
<dbReference type="Pfam" id="PF21089">
    <property type="entry name" value="PKS_DH_N"/>
    <property type="match status" value="1"/>
</dbReference>
<feature type="domain" description="Ketosynthase family 3 (KS3)" evidence="6">
    <location>
        <begin position="4598"/>
        <end position="5023"/>
    </location>
</feature>
<dbReference type="InterPro" id="IPR020807">
    <property type="entry name" value="PKS_DH"/>
</dbReference>
<dbReference type="SUPFAM" id="SSF53901">
    <property type="entry name" value="Thiolase-like"/>
    <property type="match status" value="4"/>
</dbReference>
<evidence type="ECO:0000256" key="4">
    <source>
        <dbReference type="PROSITE-ProRule" id="PRU01363"/>
    </source>
</evidence>
<evidence type="ECO:0000259" key="5">
    <source>
        <dbReference type="PROSITE" id="PS50075"/>
    </source>
</evidence>
<dbReference type="SMART" id="SM00825">
    <property type="entry name" value="PKS_KS"/>
    <property type="match status" value="4"/>
</dbReference>
<protein>
    <submittedName>
        <fullName evidence="8">SDR family NAD(P)-dependent oxidoreductase</fullName>
    </submittedName>
</protein>
<gene>
    <name evidence="8" type="ORF">LZC95_19270</name>
</gene>
<keyword evidence="3" id="KW-0808">Transferase</keyword>
<keyword evidence="1" id="KW-0596">Phosphopantetheine</keyword>
<dbReference type="InterPro" id="IPR014031">
    <property type="entry name" value="Ketoacyl_synth_C"/>
</dbReference>
<dbReference type="InterPro" id="IPR018201">
    <property type="entry name" value="Ketoacyl_synth_AS"/>
</dbReference>
<dbReference type="Pfam" id="PF00550">
    <property type="entry name" value="PP-binding"/>
    <property type="match status" value="4"/>
</dbReference>
<dbReference type="RefSeq" id="WP_394849577.1">
    <property type="nucleotide sequence ID" value="NZ_CP089982.1"/>
</dbReference>
<dbReference type="EMBL" id="CP089982">
    <property type="protein sequence ID" value="WXA98949.1"/>
    <property type="molecule type" value="Genomic_DNA"/>
</dbReference>
<dbReference type="SMART" id="SM00823">
    <property type="entry name" value="PKS_PP"/>
    <property type="match status" value="4"/>
</dbReference>
<dbReference type="Gene3D" id="1.10.1200.10">
    <property type="entry name" value="ACP-like"/>
    <property type="match status" value="4"/>
</dbReference>
<evidence type="ECO:0000259" key="6">
    <source>
        <dbReference type="PROSITE" id="PS52004"/>
    </source>
</evidence>
<dbReference type="SUPFAM" id="SSF52151">
    <property type="entry name" value="FabD/lysophospholipase-like"/>
    <property type="match status" value="4"/>
</dbReference>
<evidence type="ECO:0000256" key="3">
    <source>
        <dbReference type="ARBA" id="ARBA00022679"/>
    </source>
</evidence>
<dbReference type="Pfam" id="PF02801">
    <property type="entry name" value="Ketoacyl-synt_C"/>
    <property type="match status" value="4"/>
</dbReference>
<dbReference type="SUPFAM" id="SSF47336">
    <property type="entry name" value="ACP-like"/>
    <property type="match status" value="4"/>
</dbReference>
<dbReference type="SMART" id="SM01294">
    <property type="entry name" value="PKS_PP_betabranch"/>
    <property type="match status" value="3"/>
</dbReference>
<dbReference type="InterPro" id="IPR042104">
    <property type="entry name" value="PKS_dehydratase_sf"/>
</dbReference>
<dbReference type="Pfam" id="PF22953">
    <property type="entry name" value="SpnB_Rossmann"/>
    <property type="match status" value="1"/>
</dbReference>
<dbReference type="Gene3D" id="3.40.366.10">
    <property type="entry name" value="Malonyl-Coenzyme A Acyl Carrier Protein, domain 2"/>
    <property type="match status" value="4"/>
</dbReference>
<dbReference type="InterPro" id="IPR036291">
    <property type="entry name" value="NAD(P)-bd_dom_sf"/>
</dbReference>
<keyword evidence="9" id="KW-1185">Reference proteome</keyword>
<dbReference type="PROSITE" id="PS52019">
    <property type="entry name" value="PKS_MFAS_DH"/>
    <property type="match status" value="1"/>
</dbReference>
<dbReference type="Pfam" id="PF00109">
    <property type="entry name" value="ketoacyl-synt"/>
    <property type="match status" value="4"/>
</dbReference>
<dbReference type="Gene3D" id="3.10.129.110">
    <property type="entry name" value="Polyketide synthase dehydratase"/>
    <property type="match status" value="1"/>
</dbReference>
<dbReference type="InterPro" id="IPR016036">
    <property type="entry name" value="Malonyl_transacylase_ACP-bd"/>
</dbReference>
<feature type="domain" description="Ketosynthase family 3 (KS3)" evidence="6">
    <location>
        <begin position="1575"/>
        <end position="2001"/>
    </location>
</feature>
<dbReference type="InterPro" id="IPR016039">
    <property type="entry name" value="Thiolase-like"/>
</dbReference>
<dbReference type="SMART" id="SM00822">
    <property type="entry name" value="PKS_KR"/>
    <property type="match status" value="4"/>
</dbReference>
<name>A0ABZ2KPM1_9BACT</name>
<feature type="active site" description="Proton acceptor; for dehydratase activity" evidence="4">
    <location>
        <position position="5520"/>
    </location>
</feature>
<dbReference type="InterPro" id="IPR006162">
    <property type="entry name" value="Ppantetheine_attach_site"/>
</dbReference>
<dbReference type="InterPro" id="IPR020841">
    <property type="entry name" value="PKS_Beta-ketoAc_synthase_dom"/>
</dbReference>
<dbReference type="InterPro" id="IPR013968">
    <property type="entry name" value="PKS_KR"/>
</dbReference>
<dbReference type="PROSITE" id="PS00606">
    <property type="entry name" value="KS3_1"/>
    <property type="match status" value="4"/>
</dbReference>
<dbReference type="InterPro" id="IPR057326">
    <property type="entry name" value="KR_dom"/>
</dbReference>
<dbReference type="SMART" id="SM00827">
    <property type="entry name" value="PKS_AT"/>
    <property type="match status" value="4"/>
</dbReference>
<accession>A0ABZ2KPM1</accession>
<organism evidence="8 9">
    <name type="scientific">Pendulispora brunnea</name>
    <dbReference type="NCBI Taxonomy" id="2905690"/>
    <lineage>
        <taxon>Bacteria</taxon>
        <taxon>Pseudomonadati</taxon>
        <taxon>Myxococcota</taxon>
        <taxon>Myxococcia</taxon>
        <taxon>Myxococcales</taxon>
        <taxon>Sorangiineae</taxon>
        <taxon>Pendulisporaceae</taxon>
        <taxon>Pendulispora</taxon>
    </lineage>
</organism>
<dbReference type="Gene3D" id="3.40.50.720">
    <property type="entry name" value="NAD(P)-binding Rossmann-like Domain"/>
    <property type="match status" value="4"/>
</dbReference>
<feature type="domain" description="Ketosynthase family 3 (KS3)" evidence="6">
    <location>
        <begin position="3098"/>
        <end position="3522"/>
    </location>
</feature>
<dbReference type="InterPro" id="IPR009081">
    <property type="entry name" value="PP-bd_ACP"/>
</dbReference>
<dbReference type="CDD" id="cd00833">
    <property type="entry name" value="PKS"/>
    <property type="match status" value="4"/>
</dbReference>
<dbReference type="NCBIfam" id="NF045894">
    <property type="entry name" value="PKS_plus_SDR"/>
    <property type="match status" value="3"/>
</dbReference>
<feature type="domain" description="Carrier" evidence="5">
    <location>
        <begin position="6265"/>
        <end position="6340"/>
    </location>
</feature>
<evidence type="ECO:0000313" key="8">
    <source>
        <dbReference type="EMBL" id="WXA98949.1"/>
    </source>
</evidence>
<dbReference type="PROSITE" id="PS00012">
    <property type="entry name" value="PHOSPHOPANTETHEINE"/>
    <property type="match status" value="4"/>
</dbReference>
<dbReference type="InterPro" id="IPR016035">
    <property type="entry name" value="Acyl_Trfase/lysoPLipase"/>
</dbReference>
<dbReference type="SMART" id="SM00826">
    <property type="entry name" value="PKS_DH"/>
    <property type="match status" value="1"/>
</dbReference>
<dbReference type="InterPro" id="IPR001227">
    <property type="entry name" value="Ac_transferase_dom_sf"/>
</dbReference>
<dbReference type="Pfam" id="PF18369">
    <property type="entry name" value="PKS_DE"/>
    <property type="match status" value="2"/>
</dbReference>
<evidence type="ECO:0000259" key="7">
    <source>
        <dbReference type="PROSITE" id="PS52019"/>
    </source>
</evidence>
<dbReference type="InterPro" id="IPR049900">
    <property type="entry name" value="PKS_mFAS_DH"/>
</dbReference>
<reference evidence="8 9" key="1">
    <citation type="submission" date="2021-12" db="EMBL/GenBank/DDBJ databases">
        <title>Discovery of the Pendulisporaceae a myxobacterial family with distinct sporulation behavior and unique specialized metabolism.</title>
        <authorList>
            <person name="Garcia R."/>
            <person name="Popoff A."/>
            <person name="Bader C.D."/>
            <person name="Loehr J."/>
            <person name="Walesch S."/>
            <person name="Walt C."/>
            <person name="Boldt J."/>
            <person name="Bunk B."/>
            <person name="Haeckl F.J.F.P.J."/>
            <person name="Gunesch A.P."/>
            <person name="Birkelbach J."/>
            <person name="Nuebel U."/>
            <person name="Pietschmann T."/>
            <person name="Bach T."/>
            <person name="Mueller R."/>
        </authorList>
    </citation>
    <scope>NUCLEOTIDE SEQUENCE [LARGE SCALE GENOMIC DNA]</scope>
    <source>
        <strain evidence="8 9">MSr12523</strain>
    </source>
</reference>
<dbReference type="Gene3D" id="3.30.70.3290">
    <property type="match status" value="4"/>
</dbReference>
<evidence type="ECO:0000256" key="1">
    <source>
        <dbReference type="ARBA" id="ARBA00022450"/>
    </source>
</evidence>
<dbReference type="Gene3D" id="3.40.47.10">
    <property type="match status" value="4"/>
</dbReference>
<dbReference type="InterPro" id="IPR049552">
    <property type="entry name" value="PKS_DH_N"/>
</dbReference>
<dbReference type="InterPro" id="IPR020806">
    <property type="entry name" value="PKS_PP-bd"/>
</dbReference>
<dbReference type="SUPFAM" id="SSF55048">
    <property type="entry name" value="Probable ACP-binding domain of malonyl-CoA ACP transacylase"/>
    <property type="match status" value="4"/>
</dbReference>
<feature type="region of interest" description="N-terminal hotdog fold" evidence="4">
    <location>
        <begin position="5488"/>
        <end position="5613"/>
    </location>
</feature>
<dbReference type="Pfam" id="PF08659">
    <property type="entry name" value="KR"/>
    <property type="match status" value="4"/>
</dbReference>